<evidence type="ECO:0000313" key="3">
    <source>
        <dbReference type="Proteomes" id="UP001501207"/>
    </source>
</evidence>
<dbReference type="SUPFAM" id="SSF53590">
    <property type="entry name" value="Nucleoside hydrolase"/>
    <property type="match status" value="1"/>
</dbReference>
<keyword evidence="3" id="KW-1185">Reference proteome</keyword>
<sequence>MKKARTVIARAALVPLMTGLLFVRLHAQQSGSPAKRIPVIVITDLYHPYQDFGDNFDLVTAYALPEIDLKAVILDVTDAFRKPVADHPTLWRDPRGPREAGIIPVMQLNYIFNRNIPFACGPFTPMRSPWDKMQDIPGFQQEGIQLLLKTLRESPVPVEILSFGSARPLAVAYNRSPALFRRKVKRIHLSAGTAAPDMRPGKDKGANAIPGGEWNVALDVNAFIRLLQSDLPVALYPCATRDGAFVCGQHNTYWQLPGLSFIRTLPPKLHRYLTFAYNRTLRPDFLRAMDDNSAKDTTNYAHPHHVWETALWIMVSGRKLVQRADGSCRLVPQDSLRPDDRIIPATLQPCTVKVRSDGRFSFSTTGRPSNFSIYYRQDPVQREKGLQEALPALYKSYVYP</sequence>
<dbReference type="Gene3D" id="3.90.245.10">
    <property type="entry name" value="Ribonucleoside hydrolase-like"/>
    <property type="match status" value="1"/>
</dbReference>
<dbReference type="RefSeq" id="WP_344978598.1">
    <property type="nucleotide sequence ID" value="NZ_BAABFN010000004.1"/>
</dbReference>
<feature type="signal peptide" evidence="1">
    <location>
        <begin position="1"/>
        <end position="27"/>
    </location>
</feature>
<evidence type="ECO:0008006" key="4">
    <source>
        <dbReference type="Google" id="ProtNLM"/>
    </source>
</evidence>
<proteinExistence type="predicted"/>
<protein>
    <recommendedName>
        <fullName evidence="4">Inosine/uridine-preferring nucleoside hydrolase domain-containing protein</fullName>
    </recommendedName>
</protein>
<dbReference type="Proteomes" id="UP001501207">
    <property type="component" value="Unassembled WGS sequence"/>
</dbReference>
<comment type="caution">
    <text evidence="2">The sequence shown here is derived from an EMBL/GenBank/DDBJ whole genome shotgun (WGS) entry which is preliminary data.</text>
</comment>
<evidence type="ECO:0000313" key="2">
    <source>
        <dbReference type="EMBL" id="GAA4310547.1"/>
    </source>
</evidence>
<feature type="chain" id="PRO_5045670315" description="Inosine/uridine-preferring nucleoside hydrolase domain-containing protein" evidence="1">
    <location>
        <begin position="28"/>
        <end position="400"/>
    </location>
</feature>
<reference evidence="3" key="1">
    <citation type="journal article" date="2019" name="Int. J. Syst. Evol. Microbiol.">
        <title>The Global Catalogue of Microorganisms (GCM) 10K type strain sequencing project: providing services to taxonomists for standard genome sequencing and annotation.</title>
        <authorList>
            <consortium name="The Broad Institute Genomics Platform"/>
            <consortium name="The Broad Institute Genome Sequencing Center for Infectious Disease"/>
            <person name="Wu L."/>
            <person name="Ma J."/>
        </authorList>
    </citation>
    <scope>NUCLEOTIDE SEQUENCE [LARGE SCALE GENOMIC DNA]</scope>
    <source>
        <strain evidence="3">JCM 17664</strain>
    </source>
</reference>
<dbReference type="InterPro" id="IPR036452">
    <property type="entry name" value="Ribo_hydro-like"/>
</dbReference>
<keyword evidence="1" id="KW-0732">Signal</keyword>
<gene>
    <name evidence="2" type="ORF">GCM10023143_19070</name>
</gene>
<name>A0ABP8FT72_9BACT</name>
<evidence type="ECO:0000256" key="1">
    <source>
        <dbReference type="SAM" id="SignalP"/>
    </source>
</evidence>
<organism evidence="2 3">
    <name type="scientific">Compostibacter hankyongensis</name>
    <dbReference type="NCBI Taxonomy" id="1007089"/>
    <lineage>
        <taxon>Bacteria</taxon>
        <taxon>Pseudomonadati</taxon>
        <taxon>Bacteroidota</taxon>
        <taxon>Chitinophagia</taxon>
        <taxon>Chitinophagales</taxon>
        <taxon>Chitinophagaceae</taxon>
        <taxon>Compostibacter</taxon>
    </lineage>
</organism>
<accession>A0ABP8FT72</accession>
<dbReference type="EMBL" id="BAABFN010000004">
    <property type="protein sequence ID" value="GAA4310547.1"/>
    <property type="molecule type" value="Genomic_DNA"/>
</dbReference>